<sequence>MIETSATLLYVGFSNHVGIPSAIRQTFLYRSFNDRREKFNPFVLMFGTKERSIMKPVCLVIGAGAGIGGTVARRFAKEGYHACLCRRTDQDGLEGMVAEIEAEGGSASGFLLNAVDEGAIEDRIAAIESDVGGIEVAVYNLGAQIGDRTLSETSYKAFEMGWRMGTFGLFRLASAVSPHMEARGKGVLLVTSATAAMRGNAGQHSHAAAMGGRRMLCQTLNAELSSKGIHVAHIIIDGAVDAPDTLGKMLGPERFQQLRETRGMEHDGLILPTEIADTYLHLAQQHRSAWTHEIDMRAFSDRPWWNH</sequence>
<protein>
    <recommendedName>
        <fullName evidence="2">Short-chain dehydrogenase</fullName>
    </recommendedName>
</protein>
<dbReference type="InterPro" id="IPR036291">
    <property type="entry name" value="NAD(P)-bd_dom_sf"/>
</dbReference>
<organism evidence="1">
    <name type="scientific">marine metagenome</name>
    <dbReference type="NCBI Taxonomy" id="408172"/>
    <lineage>
        <taxon>unclassified sequences</taxon>
        <taxon>metagenomes</taxon>
        <taxon>ecological metagenomes</taxon>
    </lineage>
</organism>
<dbReference type="Pfam" id="PF00106">
    <property type="entry name" value="adh_short"/>
    <property type="match status" value="1"/>
</dbReference>
<accession>A0A381VG28</accession>
<reference evidence="1" key="1">
    <citation type="submission" date="2018-05" db="EMBL/GenBank/DDBJ databases">
        <authorList>
            <person name="Lanie J.A."/>
            <person name="Ng W.-L."/>
            <person name="Kazmierczak K.M."/>
            <person name="Andrzejewski T.M."/>
            <person name="Davidsen T.M."/>
            <person name="Wayne K.J."/>
            <person name="Tettelin H."/>
            <person name="Glass J.I."/>
            <person name="Rusch D."/>
            <person name="Podicherti R."/>
            <person name="Tsui H.-C.T."/>
            <person name="Winkler M.E."/>
        </authorList>
    </citation>
    <scope>NUCLEOTIDE SEQUENCE</scope>
</reference>
<dbReference type="Gene3D" id="3.40.50.720">
    <property type="entry name" value="NAD(P)-binding Rossmann-like Domain"/>
    <property type="match status" value="1"/>
</dbReference>
<gene>
    <name evidence="1" type="ORF">METZ01_LOCUS92183</name>
</gene>
<proteinExistence type="predicted"/>
<evidence type="ECO:0008006" key="2">
    <source>
        <dbReference type="Google" id="ProtNLM"/>
    </source>
</evidence>
<dbReference type="PRINTS" id="PR00081">
    <property type="entry name" value="GDHRDH"/>
</dbReference>
<evidence type="ECO:0000313" key="1">
    <source>
        <dbReference type="EMBL" id="SVA39329.1"/>
    </source>
</evidence>
<dbReference type="PANTHER" id="PTHR43431">
    <property type="entry name" value="OXIDOREDUCTASE, SHORT CHAIN DEHYDROGENASE/REDUCTASE FAMILY (AFU_ORTHOLOGUE AFUA_5G14000)"/>
    <property type="match status" value="1"/>
</dbReference>
<name>A0A381VG28_9ZZZZ</name>
<dbReference type="InterPro" id="IPR002347">
    <property type="entry name" value="SDR_fam"/>
</dbReference>
<dbReference type="SUPFAM" id="SSF51735">
    <property type="entry name" value="NAD(P)-binding Rossmann-fold domains"/>
    <property type="match status" value="1"/>
</dbReference>
<dbReference type="AlphaFoldDB" id="A0A381VG28"/>
<dbReference type="PANTHER" id="PTHR43431:SF7">
    <property type="entry name" value="OXIDOREDUCTASE, SHORT CHAIN DEHYDROGENASE_REDUCTASE FAMILY (AFU_ORTHOLOGUE AFUA_5G14000)"/>
    <property type="match status" value="1"/>
</dbReference>
<dbReference type="EMBL" id="UINC01008746">
    <property type="protein sequence ID" value="SVA39329.1"/>
    <property type="molecule type" value="Genomic_DNA"/>
</dbReference>